<dbReference type="HOGENOM" id="CLU_3327243_0_0_0"/>
<dbReference type="EMBL" id="CP001146">
    <property type="protein sequence ID" value="ACI18409.1"/>
    <property type="molecule type" value="Genomic_DNA"/>
</dbReference>
<proteinExistence type="predicted"/>
<sequence length="38" mass="4470">MRGILIFSFSLIISPFNKWMYYEGYHETLGGNPRSTGW</sequence>
<accession>B5YBN0</accession>
<evidence type="ECO:0000313" key="2">
    <source>
        <dbReference type="Proteomes" id="UP000001733"/>
    </source>
</evidence>
<organism evidence="1 2">
    <name type="scientific">Dictyoglomus thermophilum (strain ATCC 35947 / DSM 3960 / H-6-12)</name>
    <dbReference type="NCBI Taxonomy" id="309799"/>
    <lineage>
        <taxon>Bacteria</taxon>
        <taxon>Pseudomonadati</taxon>
        <taxon>Dictyoglomota</taxon>
        <taxon>Dictyoglomia</taxon>
        <taxon>Dictyoglomales</taxon>
        <taxon>Dictyoglomaceae</taxon>
        <taxon>Dictyoglomus</taxon>
    </lineage>
</organism>
<dbReference type="STRING" id="309799.DICTH_1840"/>
<dbReference type="KEGG" id="dth:DICTH_1840"/>
<evidence type="ECO:0000313" key="1">
    <source>
        <dbReference type="EMBL" id="ACI18409.1"/>
    </source>
</evidence>
<dbReference type="PaxDb" id="309799-DICTH_1840"/>
<gene>
    <name evidence="1" type="ordered locus">DICTH_1840</name>
</gene>
<dbReference type="AlphaFoldDB" id="B5YBN0"/>
<dbReference type="Proteomes" id="UP000001733">
    <property type="component" value="Chromosome"/>
</dbReference>
<protein>
    <submittedName>
        <fullName evidence="1">Uncharacterized protein</fullName>
    </submittedName>
</protein>
<reference evidence="1 2" key="1">
    <citation type="journal article" date="2014" name="Genome Announc.">
        <title>Complete Genome Sequence of the Extreme Thermophile Dictyoglomus thermophilum H-6-12.</title>
        <authorList>
            <person name="Coil D.A."/>
            <person name="Badger J.H."/>
            <person name="Forberger H.C."/>
            <person name="Riggs F."/>
            <person name="Madupu R."/>
            <person name="Fedorova N."/>
            <person name="Ward N."/>
            <person name="Robb F.T."/>
            <person name="Eisen J.A."/>
        </authorList>
    </citation>
    <scope>NUCLEOTIDE SEQUENCE [LARGE SCALE GENOMIC DNA]</scope>
    <source>
        <strain evidence="2">ATCC 35947 / DSM 3960 / H-6-12</strain>
    </source>
</reference>
<keyword evidence="2" id="KW-1185">Reference proteome</keyword>
<name>B5YBN0_DICT6</name>